<keyword evidence="4" id="KW-1185">Reference proteome</keyword>
<dbReference type="GO" id="GO:0031929">
    <property type="term" value="P:TOR signaling"/>
    <property type="evidence" value="ECO:0007669"/>
    <property type="project" value="TreeGrafter"/>
</dbReference>
<proteinExistence type="inferred from homology"/>
<name>A0A836CMW7_9STRA</name>
<evidence type="ECO:0000313" key="3">
    <source>
        <dbReference type="EMBL" id="KAG5192430.1"/>
    </source>
</evidence>
<organism evidence="3 4">
    <name type="scientific">Tribonema minus</name>
    <dbReference type="NCBI Taxonomy" id="303371"/>
    <lineage>
        <taxon>Eukaryota</taxon>
        <taxon>Sar</taxon>
        <taxon>Stramenopiles</taxon>
        <taxon>Ochrophyta</taxon>
        <taxon>PX clade</taxon>
        <taxon>Xanthophyceae</taxon>
        <taxon>Tribonematales</taxon>
        <taxon>Tribonemataceae</taxon>
        <taxon>Tribonema</taxon>
    </lineage>
</organism>
<accession>A0A836CMW7</accession>
<feature type="compositionally biased region" description="Low complexity" evidence="2">
    <location>
        <begin position="129"/>
        <end position="145"/>
    </location>
</feature>
<dbReference type="EMBL" id="JAFCMP010000006">
    <property type="protein sequence ID" value="KAG5192430.1"/>
    <property type="molecule type" value="Genomic_DNA"/>
</dbReference>
<dbReference type="Proteomes" id="UP000664859">
    <property type="component" value="Unassembled WGS sequence"/>
</dbReference>
<reference evidence="3" key="1">
    <citation type="submission" date="2021-02" db="EMBL/GenBank/DDBJ databases">
        <title>First Annotated Genome of the Yellow-green Alga Tribonema minus.</title>
        <authorList>
            <person name="Mahan K.M."/>
        </authorList>
    </citation>
    <scope>NUCLEOTIDE SEQUENCE</scope>
    <source>
        <strain evidence="3">UTEX B ZZ1240</strain>
    </source>
</reference>
<dbReference type="AlphaFoldDB" id="A0A836CMW7"/>
<dbReference type="InterPro" id="IPR007303">
    <property type="entry name" value="TIP41-like"/>
</dbReference>
<dbReference type="OrthoDB" id="10253878at2759"/>
<dbReference type="PANTHER" id="PTHR21021:SF16">
    <property type="entry name" value="TIP41-LIKE PROTEIN"/>
    <property type="match status" value="1"/>
</dbReference>
<evidence type="ECO:0000313" key="4">
    <source>
        <dbReference type="Proteomes" id="UP000664859"/>
    </source>
</evidence>
<evidence type="ECO:0000256" key="2">
    <source>
        <dbReference type="SAM" id="MobiDB-lite"/>
    </source>
</evidence>
<dbReference type="InterPro" id="IPR051330">
    <property type="entry name" value="Phosphatase_reg/MetRdx"/>
</dbReference>
<evidence type="ECO:0000256" key="1">
    <source>
        <dbReference type="ARBA" id="ARBA00006658"/>
    </source>
</evidence>
<comment type="caution">
    <text evidence="3">The sequence shown here is derived from an EMBL/GenBank/DDBJ whole genome shotgun (WGS) entry which is preliminary data.</text>
</comment>
<gene>
    <name evidence="3" type="ORF">JKP88DRAFT_293432</name>
</gene>
<dbReference type="PANTHER" id="PTHR21021">
    <property type="entry name" value="GAF/PUTATIVE CYTOSKELETAL PROTEIN"/>
    <property type="match status" value="1"/>
</dbReference>
<feature type="region of interest" description="Disordered" evidence="2">
    <location>
        <begin position="123"/>
        <end position="150"/>
    </location>
</feature>
<dbReference type="Pfam" id="PF04176">
    <property type="entry name" value="TIP41"/>
    <property type="match status" value="1"/>
</dbReference>
<comment type="similarity">
    <text evidence="1">Belongs to the TIP41 family.</text>
</comment>
<protein>
    <submittedName>
        <fullName evidence="3">TIP41-like family-domain-containing protein</fullName>
    </submittedName>
</protein>
<dbReference type="GO" id="GO:0005829">
    <property type="term" value="C:cytosol"/>
    <property type="evidence" value="ECO:0007669"/>
    <property type="project" value="TreeGrafter"/>
</dbReference>
<sequence length="387" mass="42152">MSSHRSYFAEEDVYAANDATQLGEGAGPNCCGIELRGWRVLTRCCPMSNEHDLCQLVQELTPPSDESSQPHESIVVRGNHMQLPEMLFGGNALQLQHPASGLVLHFCAARALRDWVNMHIDGPVEQQDTTNTTTTTTTTTTSSSSAPHDDGGLIDISSAAQHTTLDWQRCDASGIDVAMLQDSAAPILFFDEVTLFEDFIHDAGEVRLSAKVRVMPRCWYVLLRYWLRVDGITLKIADARYFHKFGAADVHREVSVLQLPFEDVERRLPSATQACHLTADQAYPILKQAAVSMCINMTQACLPGPKDSGGVVYICLLYDVASCVVRNNSLLCFASGTLPPLLAVPVNCTAVTRCTLCVAAGALRWHTASRVAGNATVIYEALTLPTG</sequence>